<dbReference type="EMBL" id="MH727562">
    <property type="protein sequence ID" value="AYB70673.1"/>
    <property type="molecule type" value="Genomic_DNA"/>
</dbReference>
<sequence>MSTDRLRAELQQIAEGAEWHARNYVLDYEPDQMDLELALADFMAVYCQTGSLLTADWYNSLDSDTPHYFATPEFVVPPQRAADTAAWVFKGRKSDTPSLARRVGAAAYTMVFDAARDTVAANSVREEVAFVREEEPDACDDCIGRATLTPRTRNSSTGDVTWERHQRCEFLFVPVRKDVWTPPAHASSWQERILATRLAQNANADDIAKLRAAH</sequence>
<dbReference type="Pfam" id="PF25310">
    <property type="entry name" value="VG15"/>
    <property type="match status" value="1"/>
</dbReference>
<dbReference type="Proteomes" id="UP000277768">
    <property type="component" value="Segment"/>
</dbReference>
<reference evidence="1 2" key="1">
    <citation type="submission" date="2018-08" db="EMBL/GenBank/DDBJ databases">
        <authorList>
            <person name="Arabshahi J."/>
            <person name="Bell S."/>
            <person name="Berglund Z."/>
            <person name="Carrithers M."/>
            <person name="Carroll C."/>
            <person name="Chan J."/>
            <person name="Cushing H."/>
            <person name="Falender Z."/>
            <person name="Fitzgerald K."/>
            <person name="Flynn H."/>
            <person name="Gao Z."/>
            <person name="Gaskin E."/>
            <person name="Greene J."/>
            <person name="Gupta S."/>
            <person name="Hamlin J."/>
            <person name="Harrell D."/>
            <person name="Haskins E."/>
            <person name="Hong Y."/>
            <person name="Kerstiens E."/>
            <person name="Kikla A."/>
            <person name="Krampen J."/>
            <person name="Ku M."/>
            <person name="Kuchta V."/>
            <person name="Lang E."/>
            <person name="Larson A."/>
            <person name="Lin C.F."/>
            <person name="Martineau K."/>
            <person name="McCool M."/>
            <person name="McCormick S."/>
            <person name="Miller C."/>
            <person name="Misicko E."/>
            <person name="Nagy C."/>
            <person name="Novak L."/>
            <person name="Otero A."/>
            <person name="Park A."/>
            <person name="Ram C."/>
            <person name="Ravichandran V."/>
            <person name="Reuhs M."/>
            <person name="Riedel J."/>
            <person name="Rosen J."/>
            <person name="Russo J."/>
            <person name="Sanchez C."/>
            <person name="Shank E."/>
            <person name="Shao A."/>
            <person name="Shapiro G."/>
            <person name="Shoaf T."/>
            <person name="Smith G."/>
            <person name="Spiritoso H."/>
            <person name="Yu Z.H."/>
            <person name="Zhang Z."/>
            <person name="Girish V."/>
            <person name="Walker N."/>
            <person name="Li Y."/>
            <person name="Clase K.L."/>
            <person name="Garlena R.A."/>
            <person name="Russell D.A."/>
            <person name="Pope W.H."/>
            <person name="Jacobs-Sera D."/>
            <person name="Hatfull G.F."/>
        </authorList>
    </citation>
    <scope>NUCLEOTIDE SEQUENCE [LARGE SCALE GENOMIC DNA]</scope>
</reference>
<evidence type="ECO:0000313" key="1">
    <source>
        <dbReference type="EMBL" id="AYB70673.1"/>
    </source>
</evidence>
<evidence type="ECO:0000313" key="2">
    <source>
        <dbReference type="Proteomes" id="UP000277768"/>
    </source>
</evidence>
<organism evidence="1 2">
    <name type="scientific">Mycobacterium phage VasuNzinga</name>
    <dbReference type="NCBI Taxonomy" id="2301620"/>
    <lineage>
        <taxon>Viruses</taxon>
        <taxon>Duplodnaviria</taxon>
        <taxon>Heunggongvirae</taxon>
        <taxon>Uroviricota</taxon>
        <taxon>Caudoviricetes</taxon>
        <taxon>Marvinvirus</taxon>
        <taxon>Marvinvirus marvin</taxon>
    </lineage>
</organism>
<accession>A0A385UIJ5</accession>
<proteinExistence type="predicted"/>
<dbReference type="InterPro" id="IPR057369">
    <property type="entry name" value="VG15"/>
</dbReference>
<name>A0A385UIJ5_9CAUD</name>
<gene>
    <name evidence="1" type="primary">37</name>
    <name evidence="1" type="ORF">SEA_VASUNZINGA_37</name>
</gene>
<protein>
    <submittedName>
        <fullName evidence="1">MuF-like minor capsid protein</fullName>
    </submittedName>
</protein>